<protein>
    <submittedName>
        <fullName evidence="2">Uncharacterized protein</fullName>
    </submittedName>
</protein>
<feature type="compositionally biased region" description="Basic and acidic residues" evidence="1">
    <location>
        <begin position="1"/>
        <end position="15"/>
    </location>
</feature>
<dbReference type="AlphaFoldDB" id="A0A8J3FDZ2"/>
<comment type="caution">
    <text evidence="2">The sequence shown here is derived from an EMBL/GenBank/DDBJ whole genome shotgun (WGS) entry which is preliminary data.</text>
</comment>
<name>A0A8J3FDZ2_9BACI</name>
<evidence type="ECO:0000313" key="3">
    <source>
        <dbReference type="Proteomes" id="UP000637720"/>
    </source>
</evidence>
<evidence type="ECO:0000256" key="1">
    <source>
        <dbReference type="SAM" id="MobiDB-lite"/>
    </source>
</evidence>
<reference evidence="2" key="2">
    <citation type="submission" date="2020-09" db="EMBL/GenBank/DDBJ databases">
        <authorList>
            <person name="Sun Q."/>
            <person name="Ohkuma M."/>
        </authorList>
    </citation>
    <scope>NUCLEOTIDE SEQUENCE</scope>
    <source>
        <strain evidence="2">JCM 14719</strain>
    </source>
</reference>
<organism evidence="2 3">
    <name type="scientific">Calditerricola satsumensis</name>
    <dbReference type="NCBI Taxonomy" id="373054"/>
    <lineage>
        <taxon>Bacteria</taxon>
        <taxon>Bacillati</taxon>
        <taxon>Bacillota</taxon>
        <taxon>Bacilli</taxon>
        <taxon>Bacillales</taxon>
        <taxon>Bacillaceae</taxon>
        <taxon>Calditerricola</taxon>
    </lineage>
</organism>
<sequence length="45" mass="4899">MAKTRGDEHRPRLETKTTGQLTDAARETAPGHGDKKLDGPNRPST</sequence>
<dbReference type="Proteomes" id="UP000637720">
    <property type="component" value="Unassembled WGS sequence"/>
</dbReference>
<gene>
    <name evidence="2" type="ORF">GCM10007043_09990</name>
</gene>
<dbReference type="RefSeq" id="WP_188816957.1">
    <property type="nucleotide sequence ID" value="NZ_BMOF01000014.1"/>
</dbReference>
<reference evidence="2" key="1">
    <citation type="journal article" date="2014" name="Int. J. Syst. Evol. Microbiol.">
        <title>Complete genome sequence of Corynebacterium casei LMG S-19264T (=DSM 44701T), isolated from a smear-ripened cheese.</title>
        <authorList>
            <consortium name="US DOE Joint Genome Institute (JGI-PGF)"/>
            <person name="Walter F."/>
            <person name="Albersmeier A."/>
            <person name="Kalinowski J."/>
            <person name="Ruckert C."/>
        </authorList>
    </citation>
    <scope>NUCLEOTIDE SEQUENCE</scope>
    <source>
        <strain evidence="2">JCM 14719</strain>
    </source>
</reference>
<keyword evidence="3" id="KW-1185">Reference proteome</keyword>
<dbReference type="EMBL" id="BMOF01000014">
    <property type="protein sequence ID" value="GGJ98048.1"/>
    <property type="molecule type" value="Genomic_DNA"/>
</dbReference>
<proteinExistence type="predicted"/>
<accession>A0A8J3FDZ2</accession>
<evidence type="ECO:0000313" key="2">
    <source>
        <dbReference type="EMBL" id="GGJ98048.1"/>
    </source>
</evidence>
<feature type="region of interest" description="Disordered" evidence="1">
    <location>
        <begin position="1"/>
        <end position="45"/>
    </location>
</feature>